<evidence type="ECO:0000313" key="8">
    <source>
        <dbReference type="EMBL" id="KAJ8730003.1"/>
    </source>
</evidence>
<evidence type="ECO:0000259" key="7">
    <source>
        <dbReference type="Pfam" id="PF00561"/>
    </source>
</evidence>
<evidence type="ECO:0000256" key="2">
    <source>
        <dbReference type="ARBA" id="ARBA00022729"/>
    </source>
</evidence>
<evidence type="ECO:0000256" key="6">
    <source>
        <dbReference type="ARBA" id="ARBA00023180"/>
    </source>
</evidence>
<organism evidence="8 9">
    <name type="scientific">Mythimna separata</name>
    <name type="common">Oriental armyworm</name>
    <name type="synonym">Pseudaletia separata</name>
    <dbReference type="NCBI Taxonomy" id="271217"/>
    <lineage>
        <taxon>Eukaryota</taxon>
        <taxon>Metazoa</taxon>
        <taxon>Ecdysozoa</taxon>
        <taxon>Arthropoda</taxon>
        <taxon>Hexapoda</taxon>
        <taxon>Insecta</taxon>
        <taxon>Pterygota</taxon>
        <taxon>Neoptera</taxon>
        <taxon>Endopterygota</taxon>
        <taxon>Lepidoptera</taxon>
        <taxon>Glossata</taxon>
        <taxon>Ditrysia</taxon>
        <taxon>Noctuoidea</taxon>
        <taxon>Noctuidae</taxon>
        <taxon>Noctuinae</taxon>
        <taxon>Hadenini</taxon>
        <taxon>Mythimna</taxon>
    </lineage>
</organism>
<keyword evidence="9" id="KW-1185">Reference proteome</keyword>
<protein>
    <recommendedName>
        <fullName evidence="7">AB hydrolase-1 domain-containing protein</fullName>
    </recommendedName>
</protein>
<proteinExistence type="inferred from homology"/>
<comment type="caution">
    <text evidence="8">The sequence shown here is derived from an EMBL/GenBank/DDBJ whole genome shotgun (WGS) entry which is preliminary data.</text>
</comment>
<evidence type="ECO:0000313" key="9">
    <source>
        <dbReference type="Proteomes" id="UP001231518"/>
    </source>
</evidence>
<evidence type="ECO:0000256" key="5">
    <source>
        <dbReference type="ARBA" id="ARBA00023098"/>
    </source>
</evidence>
<dbReference type="InterPro" id="IPR000073">
    <property type="entry name" value="AB_hydrolase_1"/>
</dbReference>
<evidence type="ECO:0000256" key="4">
    <source>
        <dbReference type="ARBA" id="ARBA00022963"/>
    </source>
</evidence>
<name>A0AAD7YVX4_MYTSE</name>
<dbReference type="Pfam" id="PF00561">
    <property type="entry name" value="Abhydrolase_1"/>
    <property type="match status" value="1"/>
</dbReference>
<keyword evidence="6" id="KW-0325">Glycoprotein</keyword>
<dbReference type="FunFam" id="3.40.50.1820:FF:000057">
    <property type="entry name" value="Lipase"/>
    <property type="match status" value="1"/>
</dbReference>
<accession>A0AAD7YVX4</accession>
<dbReference type="Proteomes" id="UP001231518">
    <property type="component" value="Chromosome 9"/>
</dbReference>
<comment type="similarity">
    <text evidence="1">Belongs to the AB hydrolase superfamily. Lipase family.</text>
</comment>
<evidence type="ECO:0000256" key="3">
    <source>
        <dbReference type="ARBA" id="ARBA00022801"/>
    </source>
</evidence>
<keyword evidence="2" id="KW-0732">Signal</keyword>
<dbReference type="SUPFAM" id="SSF53474">
    <property type="entry name" value="alpha/beta-Hydrolases"/>
    <property type="match status" value="1"/>
</dbReference>
<feature type="domain" description="AB hydrolase-1" evidence="7">
    <location>
        <begin position="9"/>
        <end position="140"/>
    </location>
</feature>
<dbReference type="InterPro" id="IPR029058">
    <property type="entry name" value="AB_hydrolase_fold"/>
</dbReference>
<keyword evidence="4" id="KW-0442">Lipid degradation</keyword>
<keyword evidence="5" id="KW-0443">Lipid metabolism</keyword>
<keyword evidence="3" id="KW-0378">Hydrolase</keyword>
<dbReference type="PROSITE" id="PS51257">
    <property type="entry name" value="PROKAR_LIPOPROTEIN"/>
    <property type="match status" value="1"/>
</dbReference>
<dbReference type="Gene3D" id="3.40.50.1820">
    <property type="entry name" value="alpha/beta hydrolase"/>
    <property type="match status" value="1"/>
</dbReference>
<gene>
    <name evidence="8" type="ORF">PYW07_017041</name>
</gene>
<dbReference type="PANTHER" id="PTHR11005">
    <property type="entry name" value="LYSOSOMAL ACID LIPASE-RELATED"/>
    <property type="match status" value="1"/>
</dbReference>
<dbReference type="EMBL" id="JARGEI010000006">
    <property type="protein sequence ID" value="KAJ8730003.1"/>
    <property type="molecule type" value="Genomic_DNA"/>
</dbReference>
<dbReference type="GO" id="GO:0016042">
    <property type="term" value="P:lipid catabolic process"/>
    <property type="evidence" value="ECO:0007669"/>
    <property type="project" value="UniProtKB-KW"/>
</dbReference>
<reference evidence="8" key="1">
    <citation type="submission" date="2023-03" db="EMBL/GenBank/DDBJ databases">
        <title>Chromosome-level genomes of two armyworms, Mythimna separata and Mythimna loreyi, provide insights into the biosynthesis and reception of sex pheromones.</title>
        <authorList>
            <person name="Zhao H."/>
        </authorList>
    </citation>
    <scope>NUCLEOTIDE SEQUENCE</scope>
    <source>
        <strain evidence="8">BeijingLab</strain>
        <tissue evidence="8">Pupa</tissue>
    </source>
</reference>
<dbReference type="GO" id="GO:0016787">
    <property type="term" value="F:hydrolase activity"/>
    <property type="evidence" value="ECO:0007669"/>
    <property type="project" value="UniProtKB-KW"/>
</dbReference>
<sequence>MVRVPSEGPAIFLMHGLLGCADDWVVAGTESGMAYLLANEGYDVWMGNARGNKHSRTHETKDPSTYDFWDFSWDEIGRYDLPAMIDYVLDTKNHTHLIYVGHSQGSTAFFVMASELSAYNDKISLMIALSAPTAIPNMKSPFLNFLKIVTLFHPEHLFSLAREMGIYEFLPSTDLVKHFTPIVCGTEELAEIICGNIMFLFCGFDAAQLNMTQLPVIFSHQPSGASIKQVEHYSQAVLSGKFRRFDHGETKNVEKYGSKMPPEYPVENITTPIVLFYSDNDWLVSYDDTEALRKRLQNVVEMYQVPYPHFNHVDYLFAKDVKTLVFNKLSSVINDYL</sequence>
<evidence type="ECO:0000256" key="1">
    <source>
        <dbReference type="ARBA" id="ARBA00010701"/>
    </source>
</evidence>
<dbReference type="AlphaFoldDB" id="A0AAD7YVX4"/>